<dbReference type="VEuPathDB" id="TrichDB:TVAG_300810"/>
<feature type="transmembrane region" description="Helical" evidence="1">
    <location>
        <begin position="931"/>
        <end position="953"/>
    </location>
</feature>
<sequence>MAEADKIEHCTLDSAVVYQTFEEIKTNAVSADVIAVQVYNGTENTVSIDISSLERKNLTFFGDENSMLSFSLQENVAISHLSIENAKLKFAVGTQTAMVIQAMNLSFINSVITVDAANTLSIDASYFTFDTKSIQNIANINASTQITIEVGSATSYERQNPICLTGDSSALIVHLTTADSILTFTENTTLNLQGSILTFNFTNSILNFIADQGATTFALNIDSISTSIQSINIDTYNATTITLSSSIDTTPIVITNYDTLTVTSKTEKVPIEFSVQGNVVMTNSLTYLNISKMNFISNSATVNLNSNNYIYIKQLYITGTSTFTSTGNIEIWIDSFTAESVYYTSNMNSYIPFSINKTMTIIDSTVKFYFLYLAYDIDYQYKIGLLGQGITAEITNILSIAVKASYYKDTMPTDAEMAPLIGKSGTFFKSNKVGCSQMSATLPDTGVVGFTANTSILEMSCSSDGIYSTFSYKFDDYPSRVYPVFCYENCDGFTWDLKNGEFGSYITKHTIKAVLTINSDMADGKYFNFDGAVKNSLWINSSVTDDSLPKLNFKASSTTSSSISAIYIENVTFTVVGEPLSIEKAIFGNVKFGSNSLSVGKVSYLQLSKLAYQSVPSGDLTDYFLDVSEDSTITFGENDFVIGTYTLTKKGDTLPILAFADKSVVTIDKSSSSTNEVLRFGFLNNATGLTISFKVNGDWTSECLMNYVACTINLEFTTNILPILFGFFCTLNITASQAYTIKSFILNNTMITIYSTKSSTISDLSINGFGTLNSNLTTITTLDILDKSYGTIYVSQVLSNIVVPATANLDLGTTDISKISITLIIKVEEDAGKLIYDGSFIPTELLMNFSISEYSYGNISKNFYTNMLMLVSTTDSNLTLWAPVTKSNVDKLSTPNSDISISVKNSQTLIYALLEGYKPKLTYPALSSSQIAWLVIGLVFVLAFVGIIIYSCIKCKRNKSEFPESNEPTIDDIEGIDDMQIENLL</sequence>
<protein>
    <submittedName>
        <fullName evidence="2">Uncharacterized protein</fullName>
    </submittedName>
</protein>
<proteinExistence type="predicted"/>
<keyword evidence="1" id="KW-0472">Membrane</keyword>
<organism evidence="2 3">
    <name type="scientific">Trichomonas vaginalis (strain ATCC PRA-98 / G3)</name>
    <dbReference type="NCBI Taxonomy" id="412133"/>
    <lineage>
        <taxon>Eukaryota</taxon>
        <taxon>Metamonada</taxon>
        <taxon>Parabasalia</taxon>
        <taxon>Trichomonadida</taxon>
        <taxon>Trichomonadidae</taxon>
        <taxon>Trichomonas</taxon>
    </lineage>
</organism>
<evidence type="ECO:0000313" key="3">
    <source>
        <dbReference type="Proteomes" id="UP000001542"/>
    </source>
</evidence>
<dbReference type="VEuPathDB" id="TrichDB:TVAGG3_0271000"/>
<name>A2FKL2_TRIV3</name>
<keyword evidence="3" id="KW-1185">Reference proteome</keyword>
<reference evidence="2" key="2">
    <citation type="journal article" date="2007" name="Science">
        <title>Draft genome sequence of the sexually transmitted pathogen Trichomonas vaginalis.</title>
        <authorList>
            <person name="Carlton J.M."/>
            <person name="Hirt R.P."/>
            <person name="Silva J.C."/>
            <person name="Delcher A.L."/>
            <person name="Schatz M."/>
            <person name="Zhao Q."/>
            <person name="Wortman J.R."/>
            <person name="Bidwell S.L."/>
            <person name="Alsmark U.C.M."/>
            <person name="Besteiro S."/>
            <person name="Sicheritz-Ponten T."/>
            <person name="Noel C.J."/>
            <person name="Dacks J.B."/>
            <person name="Foster P.G."/>
            <person name="Simillion C."/>
            <person name="Van de Peer Y."/>
            <person name="Miranda-Saavedra D."/>
            <person name="Barton G.J."/>
            <person name="Westrop G.D."/>
            <person name="Mueller S."/>
            <person name="Dessi D."/>
            <person name="Fiori P.L."/>
            <person name="Ren Q."/>
            <person name="Paulsen I."/>
            <person name="Zhang H."/>
            <person name="Bastida-Corcuera F.D."/>
            <person name="Simoes-Barbosa A."/>
            <person name="Brown M.T."/>
            <person name="Hayes R.D."/>
            <person name="Mukherjee M."/>
            <person name="Okumura C.Y."/>
            <person name="Schneider R."/>
            <person name="Smith A.J."/>
            <person name="Vanacova S."/>
            <person name="Villalvazo M."/>
            <person name="Haas B.J."/>
            <person name="Pertea M."/>
            <person name="Feldblyum T.V."/>
            <person name="Utterback T.R."/>
            <person name="Shu C.L."/>
            <person name="Osoegawa K."/>
            <person name="de Jong P.J."/>
            <person name="Hrdy I."/>
            <person name="Horvathova L."/>
            <person name="Zubacova Z."/>
            <person name="Dolezal P."/>
            <person name="Malik S.B."/>
            <person name="Logsdon J.M. Jr."/>
            <person name="Henze K."/>
            <person name="Gupta A."/>
            <person name="Wang C.C."/>
            <person name="Dunne R.L."/>
            <person name="Upcroft J.A."/>
            <person name="Upcroft P."/>
            <person name="White O."/>
            <person name="Salzberg S.L."/>
            <person name="Tang P."/>
            <person name="Chiu C.-H."/>
            <person name="Lee Y.-S."/>
            <person name="Embley T.M."/>
            <person name="Coombs G.H."/>
            <person name="Mottram J.C."/>
            <person name="Tachezy J."/>
            <person name="Fraser-Liggett C.M."/>
            <person name="Johnson P.J."/>
        </authorList>
    </citation>
    <scope>NUCLEOTIDE SEQUENCE [LARGE SCALE GENOMIC DNA]</scope>
    <source>
        <strain evidence="2">G3</strain>
    </source>
</reference>
<dbReference type="InParanoid" id="A2FKL2"/>
<accession>A2FKL2</accession>
<gene>
    <name evidence="2" type="ORF">TVAG_300810</name>
</gene>
<dbReference type="EMBL" id="DS113851">
    <property type="protein sequence ID" value="EAX94548.1"/>
    <property type="molecule type" value="Genomic_DNA"/>
</dbReference>
<keyword evidence="1" id="KW-1133">Transmembrane helix</keyword>
<reference evidence="2" key="1">
    <citation type="submission" date="2006-10" db="EMBL/GenBank/DDBJ databases">
        <authorList>
            <person name="Amadeo P."/>
            <person name="Zhao Q."/>
            <person name="Wortman J."/>
            <person name="Fraser-Liggett C."/>
            <person name="Carlton J."/>
        </authorList>
    </citation>
    <scope>NUCLEOTIDE SEQUENCE</scope>
    <source>
        <strain evidence="2">G3</strain>
    </source>
</reference>
<evidence type="ECO:0000256" key="1">
    <source>
        <dbReference type="SAM" id="Phobius"/>
    </source>
</evidence>
<dbReference type="Proteomes" id="UP000001542">
    <property type="component" value="Unassembled WGS sequence"/>
</dbReference>
<dbReference type="AlphaFoldDB" id="A2FKL2"/>
<evidence type="ECO:0000313" key="2">
    <source>
        <dbReference type="EMBL" id="EAX94548.1"/>
    </source>
</evidence>
<keyword evidence="1" id="KW-0812">Transmembrane</keyword>
<dbReference type="KEGG" id="tva:4752284"/>